<dbReference type="Proteomes" id="UP001597318">
    <property type="component" value="Unassembled WGS sequence"/>
</dbReference>
<dbReference type="InterPro" id="IPR050266">
    <property type="entry name" value="AB_hydrolase_sf"/>
</dbReference>
<dbReference type="RefSeq" id="WP_247342430.1">
    <property type="nucleotide sequence ID" value="NZ_CP095550.1"/>
</dbReference>
<name>A0ABW5BU67_9BACI</name>
<dbReference type="InterPro" id="IPR000639">
    <property type="entry name" value="Epox_hydrolase-like"/>
</dbReference>
<dbReference type="InterPro" id="IPR000073">
    <property type="entry name" value="AB_hydrolase_1"/>
</dbReference>
<gene>
    <name evidence="2" type="ORF">ACFSKK_01830</name>
</gene>
<dbReference type="GO" id="GO:0016787">
    <property type="term" value="F:hydrolase activity"/>
    <property type="evidence" value="ECO:0007669"/>
    <property type="project" value="UniProtKB-KW"/>
</dbReference>
<dbReference type="Pfam" id="PF00561">
    <property type="entry name" value="Abhydrolase_1"/>
    <property type="match status" value="1"/>
</dbReference>
<dbReference type="EMBL" id="JBHUIK010000001">
    <property type="protein sequence ID" value="MFD2212445.1"/>
    <property type="molecule type" value="Genomic_DNA"/>
</dbReference>
<dbReference type="InterPro" id="IPR029058">
    <property type="entry name" value="AB_hydrolase_fold"/>
</dbReference>
<keyword evidence="3" id="KW-1185">Reference proteome</keyword>
<evidence type="ECO:0000259" key="1">
    <source>
        <dbReference type="Pfam" id="PF00561"/>
    </source>
</evidence>
<evidence type="ECO:0000313" key="3">
    <source>
        <dbReference type="Proteomes" id="UP001597318"/>
    </source>
</evidence>
<accession>A0ABW5BU67</accession>
<dbReference type="Gene3D" id="3.40.50.1820">
    <property type="entry name" value="alpha/beta hydrolase"/>
    <property type="match status" value="1"/>
</dbReference>
<reference evidence="3" key="1">
    <citation type="journal article" date="2019" name="Int. J. Syst. Evol. Microbiol.">
        <title>The Global Catalogue of Microorganisms (GCM) 10K type strain sequencing project: providing services to taxonomists for standard genome sequencing and annotation.</title>
        <authorList>
            <consortium name="The Broad Institute Genomics Platform"/>
            <consortium name="The Broad Institute Genome Sequencing Center for Infectious Disease"/>
            <person name="Wu L."/>
            <person name="Ma J."/>
        </authorList>
    </citation>
    <scope>NUCLEOTIDE SEQUENCE [LARGE SCALE GENOMIC DNA]</scope>
    <source>
        <strain evidence="3">CGMCC 1.15474</strain>
    </source>
</reference>
<dbReference type="SUPFAM" id="SSF53474">
    <property type="entry name" value="alpha/beta-Hydrolases"/>
    <property type="match status" value="1"/>
</dbReference>
<dbReference type="PANTHER" id="PTHR43798:SF6">
    <property type="entry name" value="HYDROLASE, PUTATIVE (AFU_ORTHOLOGUE AFUA_4G13070)-RELATED"/>
    <property type="match status" value="1"/>
</dbReference>
<protein>
    <submittedName>
        <fullName evidence="2">Alpha/beta fold hydrolase</fullName>
    </submittedName>
</protein>
<proteinExistence type="predicted"/>
<organism evidence="2 3">
    <name type="scientific">Metabacillus endolithicus</name>
    <dbReference type="NCBI Taxonomy" id="1535204"/>
    <lineage>
        <taxon>Bacteria</taxon>
        <taxon>Bacillati</taxon>
        <taxon>Bacillota</taxon>
        <taxon>Bacilli</taxon>
        <taxon>Bacillales</taxon>
        <taxon>Bacillaceae</taxon>
        <taxon>Metabacillus</taxon>
    </lineage>
</organism>
<keyword evidence="2" id="KW-0378">Hydrolase</keyword>
<sequence>MIFDFKDSQLFYETYGEGHPILILHAMGTDHRSMTDWIEPIFHHLKGFQRIYIDIPAHGKSKIGISMKSTQDFLEMILSFIETELKVLTFSLVGHSYGGYLAQGILSRKKDSVKSLCLLAPALHKKERTLPLKVVREVDEDVLKTIDPEVRSAIDTLLVYQTKENIESFFHTIQPGRLLADREFLLSNWREEGYYLNNDPFSDMNNLNTPTLFILGKQDSICGYRDYLPFLDMFSNLSFTVLDQAGHLMTIEKREVVQTLFKDWLLSSKANE</sequence>
<feature type="domain" description="AB hydrolase-1" evidence="1">
    <location>
        <begin position="20"/>
        <end position="131"/>
    </location>
</feature>
<evidence type="ECO:0000313" key="2">
    <source>
        <dbReference type="EMBL" id="MFD2212445.1"/>
    </source>
</evidence>
<dbReference type="PRINTS" id="PR00412">
    <property type="entry name" value="EPOXHYDRLASE"/>
</dbReference>
<dbReference type="PANTHER" id="PTHR43798">
    <property type="entry name" value="MONOACYLGLYCEROL LIPASE"/>
    <property type="match status" value="1"/>
</dbReference>
<comment type="caution">
    <text evidence="2">The sequence shown here is derived from an EMBL/GenBank/DDBJ whole genome shotgun (WGS) entry which is preliminary data.</text>
</comment>